<accession>A0A1K1LBW9</accession>
<name>A0A1K1LBW9_9BACT</name>
<dbReference type="AlphaFoldDB" id="A0A1K1LBW9"/>
<dbReference type="KEGG" id="dpg:DESPIGER_0318"/>
<protein>
    <submittedName>
        <fullName evidence="1">Uncharacterized protein</fullName>
    </submittedName>
</protein>
<keyword evidence="2" id="KW-1185">Reference proteome</keyword>
<sequence>MHVGAYPAVVPPPGKGRLLCSVGTMEDLAGRPPGDGLQGALYAGSP</sequence>
<dbReference type="EMBL" id="LT630450">
    <property type="protein sequence ID" value="SFV72210.1"/>
    <property type="molecule type" value="Genomic_DNA"/>
</dbReference>
<proteinExistence type="predicted"/>
<dbReference type="Proteomes" id="UP000186323">
    <property type="component" value="Chromosome I"/>
</dbReference>
<gene>
    <name evidence="1" type="ORF">DESPIGER_0318</name>
</gene>
<organism evidence="1 2">
    <name type="scientific">Desulfovibrio piger</name>
    <dbReference type="NCBI Taxonomy" id="901"/>
    <lineage>
        <taxon>Bacteria</taxon>
        <taxon>Pseudomonadati</taxon>
        <taxon>Thermodesulfobacteriota</taxon>
        <taxon>Desulfovibrionia</taxon>
        <taxon>Desulfovibrionales</taxon>
        <taxon>Desulfovibrionaceae</taxon>
        <taxon>Desulfovibrio</taxon>
    </lineage>
</organism>
<reference evidence="2" key="1">
    <citation type="submission" date="2016-10" db="EMBL/GenBank/DDBJ databases">
        <authorList>
            <person name="Wegmann U."/>
        </authorList>
    </citation>
    <scope>NUCLEOTIDE SEQUENCE [LARGE SCALE GENOMIC DNA]</scope>
</reference>
<evidence type="ECO:0000313" key="1">
    <source>
        <dbReference type="EMBL" id="SFV72210.1"/>
    </source>
</evidence>
<evidence type="ECO:0000313" key="2">
    <source>
        <dbReference type="Proteomes" id="UP000186323"/>
    </source>
</evidence>